<sequence length="58" mass="6671">MEDRVEALTNAQSTKWMEFSKMADSMKELSHSMLIQSTNNTRKIRSNPGIQNNTREPS</sequence>
<dbReference type="OrthoDB" id="2130396at2759"/>
<feature type="compositionally biased region" description="Polar residues" evidence="1">
    <location>
        <begin position="48"/>
        <end position="58"/>
    </location>
</feature>
<evidence type="ECO:0000256" key="1">
    <source>
        <dbReference type="SAM" id="MobiDB-lite"/>
    </source>
</evidence>
<organism evidence="2">
    <name type="scientific">Lepeophtheirus salmonis</name>
    <name type="common">Salmon louse</name>
    <name type="synonym">Caligus salmonis</name>
    <dbReference type="NCBI Taxonomy" id="72036"/>
    <lineage>
        <taxon>Eukaryota</taxon>
        <taxon>Metazoa</taxon>
        <taxon>Ecdysozoa</taxon>
        <taxon>Arthropoda</taxon>
        <taxon>Crustacea</taxon>
        <taxon>Multicrustacea</taxon>
        <taxon>Hexanauplia</taxon>
        <taxon>Copepoda</taxon>
        <taxon>Siphonostomatoida</taxon>
        <taxon>Caligidae</taxon>
        <taxon>Lepeophtheirus</taxon>
    </lineage>
</organism>
<dbReference type="EMBL" id="HACA01026672">
    <property type="protein sequence ID" value="CDW44033.1"/>
    <property type="molecule type" value="Transcribed_RNA"/>
</dbReference>
<evidence type="ECO:0000313" key="2">
    <source>
        <dbReference type="EMBL" id="CDW44033.1"/>
    </source>
</evidence>
<accession>A0A0K2V0J4</accession>
<reference evidence="2" key="1">
    <citation type="submission" date="2014-05" db="EMBL/GenBank/DDBJ databases">
        <authorList>
            <person name="Chronopoulou M."/>
        </authorList>
    </citation>
    <scope>NUCLEOTIDE SEQUENCE</scope>
    <source>
        <tissue evidence="2">Whole organism</tissue>
    </source>
</reference>
<proteinExistence type="predicted"/>
<name>A0A0K2V0J4_LEPSM</name>
<dbReference type="AlphaFoldDB" id="A0A0K2V0J4"/>
<feature type="region of interest" description="Disordered" evidence="1">
    <location>
        <begin position="37"/>
        <end position="58"/>
    </location>
</feature>
<protein>
    <submittedName>
        <fullName evidence="2">Putative LOC592357 [Strongylocentrotus purpuratus]</fullName>
    </submittedName>
</protein>